<name>A0A0F4Z3E0_RASE3</name>
<dbReference type="SUPFAM" id="SSF51905">
    <property type="entry name" value="FAD/NAD(P)-binding domain"/>
    <property type="match status" value="1"/>
</dbReference>
<evidence type="ECO:0000256" key="3">
    <source>
        <dbReference type="ARBA" id="ARBA00022630"/>
    </source>
</evidence>
<feature type="region of interest" description="Disordered" evidence="6">
    <location>
        <begin position="1"/>
        <end position="27"/>
    </location>
</feature>
<dbReference type="PANTHER" id="PTHR42877">
    <property type="entry name" value="L-ORNITHINE N(5)-MONOOXYGENASE-RELATED"/>
    <property type="match status" value="1"/>
</dbReference>
<dbReference type="EMBL" id="LASV01000056">
    <property type="protein sequence ID" value="KKA24611.1"/>
    <property type="molecule type" value="Genomic_DNA"/>
</dbReference>
<evidence type="ECO:0000256" key="6">
    <source>
        <dbReference type="SAM" id="MobiDB-lite"/>
    </source>
</evidence>
<organism evidence="7 8">
    <name type="scientific">Rasamsonia emersonii (strain ATCC 16479 / CBS 393.64 / IMI 116815)</name>
    <dbReference type="NCBI Taxonomy" id="1408163"/>
    <lineage>
        <taxon>Eukaryota</taxon>
        <taxon>Fungi</taxon>
        <taxon>Dikarya</taxon>
        <taxon>Ascomycota</taxon>
        <taxon>Pezizomycotina</taxon>
        <taxon>Eurotiomycetes</taxon>
        <taxon>Eurotiomycetidae</taxon>
        <taxon>Eurotiales</taxon>
        <taxon>Trichocomaceae</taxon>
        <taxon>Rasamsonia</taxon>
    </lineage>
</organism>
<sequence>MPTATETNGVGTAAAVQNGNGSTHQATSDQYVVTEKPLGDPRPLRVITIGAGASGLNLAFQINRHMKNVEHVVYEKNPDVGGTWYENRYPGCACDIPSHNYQFTWAPSAEWSHFYSGAPEILEYFRNIARKYDLYQFVRLNHKIIDARWDEDKGIWNLKAQNTETGEIVEDWGHFMITGSGILNNWKWPDIPGLHSFKGKLLHSAAWDKNADWRGKKVAVLGCGSSGVQIVPTIQPDAKQLITFIRTPTWITAGFAQSKAGPGGANFAFSEEQKEKFRKDPQEHLRYRKEVEAELNKRLQIIKDSPEQAEAVRYSINEMKSKLGENNPLLKHLIPSFAVGCRRPTPGNGYLEALTKENVRVVTDRITEVVPEGIKLETGEVIKIDMFICATGFDISFRPRYPVIGRDGISLGEQWKDKPKGYLSLAVPNFPNHFMFLGPNAPIGHGSVLPIVEHAAKYIIRMLHKCQTQDIKSVTVKQEAVDDFDEHIQEFMKRTAWSTHCRSWFKNGKIDGPIVALHPGSRVHWFHMLEEPRYEDYVWESLGRNRFSYLGNGFSVKEAEGKDTTWYFDNPDEGYERVKY</sequence>
<evidence type="ECO:0000313" key="7">
    <source>
        <dbReference type="EMBL" id="KKA24611.1"/>
    </source>
</evidence>
<protein>
    <recommendedName>
        <fullName evidence="9">Cyclohexanone monooxygenase</fullName>
    </recommendedName>
</protein>
<dbReference type="InterPro" id="IPR051209">
    <property type="entry name" value="FAD-bind_Monooxygenase_sf"/>
</dbReference>
<comment type="caution">
    <text evidence="7">The sequence shown here is derived from an EMBL/GenBank/DDBJ whole genome shotgun (WGS) entry which is preliminary data.</text>
</comment>
<reference evidence="7 8" key="1">
    <citation type="submission" date="2015-04" db="EMBL/GenBank/DDBJ databases">
        <authorList>
            <person name="Heijne W.H."/>
            <person name="Fedorova N.D."/>
            <person name="Nierman W.C."/>
            <person name="Vollebregt A.W."/>
            <person name="Zhao Z."/>
            <person name="Wu L."/>
            <person name="Kumar M."/>
            <person name="Stam H."/>
            <person name="van den Berg M.A."/>
            <person name="Pel H.J."/>
        </authorList>
    </citation>
    <scope>NUCLEOTIDE SEQUENCE [LARGE SCALE GENOMIC DNA]</scope>
    <source>
        <strain evidence="7 8">CBS 393.64</strain>
    </source>
</reference>
<dbReference type="Gene3D" id="3.50.50.60">
    <property type="entry name" value="FAD/NAD(P)-binding domain"/>
    <property type="match status" value="2"/>
</dbReference>
<dbReference type="PANTHER" id="PTHR42877:SF12">
    <property type="entry name" value="MONOOXYGENASE"/>
    <property type="match status" value="1"/>
</dbReference>
<keyword evidence="8" id="KW-1185">Reference proteome</keyword>
<dbReference type="GO" id="GO:0050660">
    <property type="term" value="F:flavin adenine dinucleotide binding"/>
    <property type="evidence" value="ECO:0007669"/>
    <property type="project" value="InterPro"/>
</dbReference>
<dbReference type="AlphaFoldDB" id="A0A0F4Z3E0"/>
<keyword evidence="3" id="KW-0285">Flavoprotein</keyword>
<keyword evidence="4" id="KW-0274">FAD</keyword>
<dbReference type="RefSeq" id="XP_013331223.1">
    <property type="nucleotide sequence ID" value="XM_013475769.1"/>
</dbReference>
<dbReference type="STRING" id="1408163.A0A0F4Z3E0"/>
<accession>A0A0F4Z3E0</accession>
<evidence type="ECO:0008006" key="9">
    <source>
        <dbReference type="Google" id="ProtNLM"/>
    </source>
</evidence>
<dbReference type="OrthoDB" id="74360at2759"/>
<gene>
    <name evidence="7" type="ORF">T310_1358</name>
</gene>
<evidence type="ECO:0000256" key="1">
    <source>
        <dbReference type="ARBA" id="ARBA00001974"/>
    </source>
</evidence>
<dbReference type="Proteomes" id="UP000053958">
    <property type="component" value="Unassembled WGS sequence"/>
</dbReference>
<comment type="similarity">
    <text evidence="2">Belongs to the FAD-binding monooxygenase family.</text>
</comment>
<dbReference type="GO" id="GO:0004499">
    <property type="term" value="F:N,N-dimethylaniline monooxygenase activity"/>
    <property type="evidence" value="ECO:0007669"/>
    <property type="project" value="InterPro"/>
</dbReference>
<dbReference type="InterPro" id="IPR020946">
    <property type="entry name" value="Flavin_mOase-like"/>
</dbReference>
<dbReference type="GO" id="GO:0050661">
    <property type="term" value="F:NADP binding"/>
    <property type="evidence" value="ECO:0007669"/>
    <property type="project" value="InterPro"/>
</dbReference>
<dbReference type="InterPro" id="IPR036188">
    <property type="entry name" value="FAD/NAD-bd_sf"/>
</dbReference>
<comment type="cofactor">
    <cofactor evidence="1">
        <name>FAD</name>
        <dbReference type="ChEBI" id="CHEBI:57692"/>
    </cofactor>
</comment>
<evidence type="ECO:0000256" key="4">
    <source>
        <dbReference type="ARBA" id="ARBA00022827"/>
    </source>
</evidence>
<evidence type="ECO:0000256" key="2">
    <source>
        <dbReference type="ARBA" id="ARBA00010139"/>
    </source>
</evidence>
<evidence type="ECO:0000256" key="5">
    <source>
        <dbReference type="ARBA" id="ARBA00023002"/>
    </source>
</evidence>
<dbReference type="GeneID" id="25313709"/>
<evidence type="ECO:0000313" key="8">
    <source>
        <dbReference type="Proteomes" id="UP000053958"/>
    </source>
</evidence>
<dbReference type="Pfam" id="PF00743">
    <property type="entry name" value="FMO-like"/>
    <property type="match status" value="1"/>
</dbReference>
<keyword evidence="5" id="KW-0560">Oxidoreductase</keyword>
<proteinExistence type="inferred from homology"/>